<dbReference type="Gene3D" id="3.40.50.920">
    <property type="match status" value="1"/>
</dbReference>
<keyword evidence="1" id="KW-0560">Oxidoreductase</keyword>
<dbReference type="InterPro" id="IPR019752">
    <property type="entry name" value="Pyrv/ketoisovalerate_OxRed_cat"/>
</dbReference>
<dbReference type="Gene3D" id="3.40.50.970">
    <property type="match status" value="1"/>
</dbReference>
<dbReference type="SUPFAM" id="SSF52922">
    <property type="entry name" value="TK C-terminal domain-like"/>
    <property type="match status" value="1"/>
</dbReference>
<dbReference type="Gene3D" id="3.40.920.10">
    <property type="entry name" value="Pyruvate-ferredoxin oxidoreductase, PFOR, domain III"/>
    <property type="match status" value="1"/>
</dbReference>
<evidence type="ECO:0000259" key="3">
    <source>
        <dbReference type="Pfam" id="PF01855"/>
    </source>
</evidence>
<dbReference type="Pfam" id="PF01558">
    <property type="entry name" value="POR"/>
    <property type="match status" value="1"/>
</dbReference>
<dbReference type="PANTHER" id="PTHR32154:SF20">
    <property type="entry name" value="2-OXOGLUTARATE OXIDOREDUCTASE SUBUNIT KORA"/>
    <property type="match status" value="1"/>
</dbReference>
<dbReference type="SUPFAM" id="SSF52518">
    <property type="entry name" value="Thiamin diphosphate-binding fold (THDP-binding)"/>
    <property type="match status" value="1"/>
</dbReference>
<protein>
    <submittedName>
        <fullName evidence="4">2-oxoacid:acceptor oxidoreductase subunit alpha</fullName>
    </submittedName>
</protein>
<evidence type="ECO:0000259" key="2">
    <source>
        <dbReference type="Pfam" id="PF01558"/>
    </source>
</evidence>
<reference evidence="4 5" key="1">
    <citation type="submission" date="2019-12" db="EMBL/GenBank/DDBJ databases">
        <title>Comparative genomics gives insights into the taxonomy of the Azoarcus-Aromatoleum group and reveals separate origins of nif in the plant-associated Azoarcus and non-plant-associated Aromatoleum sub-groups.</title>
        <authorList>
            <person name="Lafos M."/>
            <person name="Maluk M."/>
            <person name="Batista M."/>
            <person name="Junghare M."/>
            <person name="Carmona M."/>
            <person name="Faoro H."/>
            <person name="Cruz L.M."/>
            <person name="Battistoni F."/>
            <person name="De Souza E."/>
            <person name="Pedrosa F."/>
            <person name="Chen W.-M."/>
            <person name="Poole P.S."/>
            <person name="Dixon R.A."/>
            <person name="James E.K."/>
        </authorList>
    </citation>
    <scope>NUCLEOTIDE SEQUENCE [LARGE SCALE GENOMIC DNA]</scope>
    <source>
        <strain evidence="4 5">ToN1</strain>
    </source>
</reference>
<feature type="domain" description="Pyruvate flavodoxin/ferredoxin oxidoreductase pyrimidine binding" evidence="3">
    <location>
        <begin position="212"/>
        <end position="442"/>
    </location>
</feature>
<proteinExistence type="predicted"/>
<name>A0ABX1MKW5_9RHOO</name>
<accession>A0ABX1MKW5</accession>
<comment type="caution">
    <text evidence="4">The sequence shown here is derived from an EMBL/GenBank/DDBJ whole genome shotgun (WGS) entry which is preliminary data.</text>
</comment>
<dbReference type="InterPro" id="IPR002869">
    <property type="entry name" value="Pyrv_flavodox_OxRed_cen"/>
</dbReference>
<dbReference type="InterPro" id="IPR050722">
    <property type="entry name" value="Pyruvate:ferred/Flavod_OxRd"/>
</dbReference>
<dbReference type="InterPro" id="IPR009014">
    <property type="entry name" value="Transketo_C/PFOR_II"/>
</dbReference>
<gene>
    <name evidence="4" type="ORF">GPA26_08865</name>
</gene>
<dbReference type="Pfam" id="PF01855">
    <property type="entry name" value="POR_N"/>
    <property type="match status" value="1"/>
</dbReference>
<dbReference type="RefSeq" id="WP_169206016.1">
    <property type="nucleotide sequence ID" value="NZ_CP059560.1"/>
</dbReference>
<dbReference type="CDD" id="cd07034">
    <property type="entry name" value="TPP_PYR_PFOR_IOR-alpha_like"/>
    <property type="match status" value="1"/>
</dbReference>
<keyword evidence="5" id="KW-1185">Reference proteome</keyword>
<feature type="domain" description="Pyruvate/ketoisovalerate oxidoreductase catalytic" evidence="2">
    <location>
        <begin position="14"/>
        <end position="178"/>
    </location>
</feature>
<dbReference type="InterPro" id="IPR029061">
    <property type="entry name" value="THDP-binding"/>
</dbReference>
<organism evidence="4 5">
    <name type="scientific">Aromatoleum petrolei</name>
    <dbReference type="NCBI Taxonomy" id="76116"/>
    <lineage>
        <taxon>Bacteria</taxon>
        <taxon>Pseudomonadati</taxon>
        <taxon>Pseudomonadota</taxon>
        <taxon>Betaproteobacteria</taxon>
        <taxon>Rhodocyclales</taxon>
        <taxon>Rhodocyclaceae</taxon>
        <taxon>Aromatoleum</taxon>
    </lineage>
</organism>
<evidence type="ECO:0000313" key="4">
    <source>
        <dbReference type="EMBL" id="NMF88597.1"/>
    </source>
</evidence>
<dbReference type="NCBIfam" id="TIGR03710">
    <property type="entry name" value="OAFO_sf"/>
    <property type="match status" value="1"/>
</dbReference>
<dbReference type="InterPro" id="IPR002880">
    <property type="entry name" value="Pyrv_Fd/Flavodoxin_OxRdtase_N"/>
</dbReference>
<dbReference type="SUPFAM" id="SSF53323">
    <property type="entry name" value="Pyruvate-ferredoxin oxidoreductase, PFOR, domain III"/>
    <property type="match status" value="1"/>
</dbReference>
<dbReference type="PANTHER" id="PTHR32154">
    <property type="entry name" value="PYRUVATE-FLAVODOXIN OXIDOREDUCTASE-RELATED"/>
    <property type="match status" value="1"/>
</dbReference>
<sequence>MEVNSLSVIVAGSGGAGAISTGSLLLEAAGLSGWYAYMTRSVGAQIRGGEAAAQLRVSCGPAASHEDHFHILLALDWKNVGRFAAEMPLTQDSLIIGDPEQGDVPPEIAASGAQQALLPMKQMCQAIAGGRPNMVAMGALAGLLSLPRQVVDAVLEKQFGHKGEKVLAASRAAVNAGLDAVCSLPEMPRLARPRRSAETRWILTGNQATGLGALRGGVRFVAGYPITPATEVLEWMAPALDKVGGTLVQAEDELAAINQIIGASYGGTPSLTATAGPGLSLMTESIGLAVASETPIVVVDVMRGGPSTGIPAKSEQADLNIALYGLHGDAPHLVLAPNSVPDCLFATQWAVHLAESLQTVALVLSDQALGQARSVVDKPADSIFPTRRLTAAASAVDKYQRYALTDTGISPMAIPGTPGCQYTADGLEHNEASLPSSLAADHQQQLDKRERKLALHDYGVSWADVEGEGDIAIITWGSCTGAAREAARRWRDEGRSLRLISLRLLAPVQPEKLASALSGVWRALVVEQTHSGQFQRYLRAHYTLPAQLECLNRPGPLPIRSNEILARLAKWK</sequence>
<dbReference type="Proteomes" id="UP000652074">
    <property type="component" value="Unassembled WGS sequence"/>
</dbReference>
<dbReference type="InterPro" id="IPR022367">
    <property type="entry name" value="2-oxoacid/accept_OxRdtase_asu"/>
</dbReference>
<evidence type="ECO:0000313" key="5">
    <source>
        <dbReference type="Proteomes" id="UP000652074"/>
    </source>
</evidence>
<dbReference type="EMBL" id="WTVR01000014">
    <property type="protein sequence ID" value="NMF88597.1"/>
    <property type="molecule type" value="Genomic_DNA"/>
</dbReference>
<evidence type="ECO:0000256" key="1">
    <source>
        <dbReference type="ARBA" id="ARBA00023002"/>
    </source>
</evidence>